<dbReference type="InterPro" id="IPR001509">
    <property type="entry name" value="Epimerase_deHydtase"/>
</dbReference>
<dbReference type="InterPro" id="IPR036291">
    <property type="entry name" value="NAD(P)-bd_dom_sf"/>
</dbReference>
<proteinExistence type="predicted"/>
<reference evidence="3" key="1">
    <citation type="submission" date="2016-09" db="EMBL/GenBank/DDBJ databases">
        <authorList>
            <person name="Wibberg D."/>
        </authorList>
    </citation>
    <scope>NUCLEOTIDE SEQUENCE [LARGE SCALE GENOMIC DNA]</scope>
</reference>
<sequence length="279" mass="29976">MKIAVTGASGYLGHFVMNGLKRAGHDVLALSRQPCASHDHVEYQLGDAPDMAGVDAVVHCAFSHVPGKYRGGEGDDPEGFRMLNVDGSITLFKAAKAQGISRLIFLSSRAVYGTHPNGVTLAEHTPCAPDTLYGQVKWEAEVALLALADAGFHPTTLRATGIYGAAYPQGWHKWRGLFEEFEQGAELPPRQGTEVHGEDFVDAVNLILGAAKPPQIANVSDILLDRRDLLAEYAALRGANRPLPNAAASTPNVMTCDVLKKLGWRPGGRDRLTAFLQSL</sequence>
<dbReference type="PANTHER" id="PTHR48079:SF6">
    <property type="entry name" value="NAD(P)-BINDING DOMAIN-CONTAINING PROTEIN-RELATED"/>
    <property type="match status" value="1"/>
</dbReference>
<dbReference type="GO" id="GO:0005737">
    <property type="term" value="C:cytoplasm"/>
    <property type="evidence" value="ECO:0007669"/>
    <property type="project" value="TreeGrafter"/>
</dbReference>
<accession>A0A1M4N446</accession>
<name>A0A1M4N446_9RHOB</name>
<evidence type="ECO:0000313" key="2">
    <source>
        <dbReference type="EMBL" id="SCM67846.1"/>
    </source>
</evidence>
<dbReference type="SUPFAM" id="SSF51735">
    <property type="entry name" value="NAD(P)-binding Rossmann-fold domains"/>
    <property type="match status" value="1"/>
</dbReference>
<dbReference type="GO" id="GO:0004029">
    <property type="term" value="F:aldehyde dehydrogenase (NAD+) activity"/>
    <property type="evidence" value="ECO:0007669"/>
    <property type="project" value="TreeGrafter"/>
</dbReference>
<dbReference type="RefSeq" id="WP_072706488.1">
    <property type="nucleotide sequence ID" value="NZ_FMJB01000050.1"/>
</dbReference>
<dbReference type="InterPro" id="IPR051783">
    <property type="entry name" value="NAD(P)-dependent_oxidoreduct"/>
</dbReference>
<dbReference type="Gene3D" id="3.40.50.720">
    <property type="entry name" value="NAD(P)-binding Rossmann-like Domain"/>
    <property type="match status" value="1"/>
</dbReference>
<dbReference type="CDD" id="cd08946">
    <property type="entry name" value="SDR_e"/>
    <property type="match status" value="1"/>
</dbReference>
<gene>
    <name evidence="2" type="ORF">KARMA_2052</name>
</gene>
<evidence type="ECO:0000259" key="1">
    <source>
        <dbReference type="Pfam" id="PF01370"/>
    </source>
</evidence>
<protein>
    <submittedName>
        <fullName evidence="2">Putative NAD-dependent epimerase/dehydratase</fullName>
    </submittedName>
</protein>
<feature type="domain" description="NAD-dependent epimerase/dehydratase" evidence="1">
    <location>
        <begin position="3"/>
        <end position="219"/>
    </location>
</feature>
<dbReference type="AlphaFoldDB" id="A0A1M4N446"/>
<dbReference type="Proteomes" id="UP000184085">
    <property type="component" value="Unassembled WGS sequence"/>
</dbReference>
<evidence type="ECO:0000313" key="3">
    <source>
        <dbReference type="Proteomes" id="UP000184085"/>
    </source>
</evidence>
<dbReference type="EMBL" id="FMJB01000050">
    <property type="protein sequence ID" value="SCM67846.1"/>
    <property type="molecule type" value="Genomic_DNA"/>
</dbReference>
<dbReference type="PANTHER" id="PTHR48079">
    <property type="entry name" value="PROTEIN YEEZ"/>
    <property type="match status" value="1"/>
</dbReference>
<organism evidence="2 3">
    <name type="scientific">Donghicola eburneus</name>
    <dbReference type="NCBI Taxonomy" id="393278"/>
    <lineage>
        <taxon>Bacteria</taxon>
        <taxon>Pseudomonadati</taxon>
        <taxon>Pseudomonadota</taxon>
        <taxon>Alphaproteobacteria</taxon>
        <taxon>Rhodobacterales</taxon>
        <taxon>Roseobacteraceae</taxon>
        <taxon>Donghicola</taxon>
    </lineage>
</organism>
<keyword evidence="3" id="KW-1185">Reference proteome</keyword>
<dbReference type="Pfam" id="PF01370">
    <property type="entry name" value="Epimerase"/>
    <property type="match status" value="1"/>
</dbReference>